<protein>
    <recommendedName>
        <fullName evidence="4">Lipoprotein</fullName>
    </recommendedName>
</protein>
<name>A0ABU3GV06_9SPHI</name>
<dbReference type="EMBL" id="JAVLVU010000001">
    <property type="protein sequence ID" value="MDT3403621.1"/>
    <property type="molecule type" value="Genomic_DNA"/>
</dbReference>
<proteinExistence type="predicted"/>
<organism evidence="2 3">
    <name type="scientific">Mucilaginibacter terrae</name>
    <dbReference type="NCBI Taxonomy" id="1955052"/>
    <lineage>
        <taxon>Bacteria</taxon>
        <taxon>Pseudomonadati</taxon>
        <taxon>Bacteroidota</taxon>
        <taxon>Sphingobacteriia</taxon>
        <taxon>Sphingobacteriales</taxon>
        <taxon>Sphingobacteriaceae</taxon>
        <taxon>Mucilaginibacter</taxon>
    </lineage>
</organism>
<keyword evidence="1" id="KW-0732">Signal</keyword>
<feature type="signal peptide" evidence="1">
    <location>
        <begin position="1"/>
        <end position="20"/>
    </location>
</feature>
<gene>
    <name evidence="2" type="ORF">QE417_002693</name>
</gene>
<accession>A0ABU3GV06</accession>
<evidence type="ECO:0000313" key="2">
    <source>
        <dbReference type="EMBL" id="MDT3403621.1"/>
    </source>
</evidence>
<feature type="chain" id="PRO_5046236057" description="Lipoprotein" evidence="1">
    <location>
        <begin position="21"/>
        <end position="225"/>
    </location>
</feature>
<comment type="caution">
    <text evidence="2">The sequence shown here is derived from an EMBL/GenBank/DDBJ whole genome shotgun (WGS) entry which is preliminary data.</text>
</comment>
<evidence type="ECO:0008006" key="4">
    <source>
        <dbReference type="Google" id="ProtNLM"/>
    </source>
</evidence>
<keyword evidence="3" id="KW-1185">Reference proteome</keyword>
<dbReference type="Proteomes" id="UP001258315">
    <property type="component" value="Unassembled WGS sequence"/>
</dbReference>
<reference evidence="3" key="1">
    <citation type="submission" date="2023-07" db="EMBL/GenBank/DDBJ databases">
        <title>Functional and genomic diversity of the sorghum phyllosphere microbiome.</title>
        <authorList>
            <person name="Shade A."/>
        </authorList>
    </citation>
    <scope>NUCLEOTIDE SEQUENCE [LARGE SCALE GENOMIC DNA]</scope>
    <source>
        <strain evidence="3">SORGH_AS_0422</strain>
    </source>
</reference>
<evidence type="ECO:0000313" key="3">
    <source>
        <dbReference type="Proteomes" id="UP001258315"/>
    </source>
</evidence>
<evidence type="ECO:0000256" key="1">
    <source>
        <dbReference type="SAM" id="SignalP"/>
    </source>
</evidence>
<sequence>MLQHKPIFPLKIKMVFVAFALPICIVACQSNKTDTSEQKITVDTPTLKRTLTLVHLKSKFKYHDLKIFKPDFSWDGLDRQFVRVDSSAFRLIFQDGDRKFMDDRYEQDYYYSWQNRDKNFIEFTILTPDESSNCLTLKYFIFDKNGKFISKFDIANTCGDAGWTFNADGKQLSPSKFIYNTDEADSDIEDIWEKGDSASYEITINKQGKVVEREIYKRHFTRKTR</sequence>